<keyword evidence="2" id="KW-1185">Reference proteome</keyword>
<organism evidence="1 2">
    <name type="scientific">Paragonimus westermani</name>
    <dbReference type="NCBI Taxonomy" id="34504"/>
    <lineage>
        <taxon>Eukaryota</taxon>
        <taxon>Metazoa</taxon>
        <taxon>Spiralia</taxon>
        <taxon>Lophotrochozoa</taxon>
        <taxon>Platyhelminthes</taxon>
        <taxon>Trematoda</taxon>
        <taxon>Digenea</taxon>
        <taxon>Plagiorchiida</taxon>
        <taxon>Troglotremata</taxon>
        <taxon>Troglotrematidae</taxon>
        <taxon>Paragonimus</taxon>
    </lineage>
</organism>
<dbReference type="EMBL" id="QNGE01005288">
    <property type="protein sequence ID" value="KAA3672144.1"/>
    <property type="molecule type" value="Genomic_DNA"/>
</dbReference>
<dbReference type="AlphaFoldDB" id="A0A5J4N9A8"/>
<name>A0A5J4N9A8_9TREM</name>
<gene>
    <name evidence="1" type="ORF">DEA37_0008266</name>
</gene>
<accession>A0A5J4N9A8</accession>
<reference evidence="1 2" key="1">
    <citation type="journal article" date="2019" name="Gigascience">
        <title>Whole-genome sequence of the oriental lung fluke Paragonimus westermani.</title>
        <authorList>
            <person name="Oey H."/>
            <person name="Zakrzewski M."/>
            <person name="Narain K."/>
            <person name="Devi K.R."/>
            <person name="Agatsuma T."/>
            <person name="Nawaratna S."/>
            <person name="Gobert G.N."/>
            <person name="Jones M.K."/>
            <person name="Ragan M.A."/>
            <person name="McManus D.P."/>
            <person name="Krause L."/>
        </authorList>
    </citation>
    <scope>NUCLEOTIDE SEQUENCE [LARGE SCALE GENOMIC DNA]</scope>
    <source>
        <strain evidence="1 2">IND2009</strain>
    </source>
</reference>
<evidence type="ECO:0000313" key="2">
    <source>
        <dbReference type="Proteomes" id="UP000324629"/>
    </source>
</evidence>
<evidence type="ECO:0000313" key="1">
    <source>
        <dbReference type="EMBL" id="KAA3672144.1"/>
    </source>
</evidence>
<sequence length="326" mass="36268">MWLRLPKDTTLAFMHSKIDGHCLGIPCLETTILFVQRSKCERLVNSGTTEVANIVQCKAVVSDLVVANAPISVYGIMVNSKSEEDKAWREALVRTHDCVDLANVQVDKGGFYWLRNPRHVFPRLFIRGLQLRGGLLTTKVRSSRGGRRAAADSCCRGLCGCPESIGHILQKYSITHEARCARHNRVVQLIGKLLRARGRSVFVEPIIPSASTFCKPDLVVRSGSSILVMDVTTVSSRRLVESWHLKVSKYDNPATNVMIASVCTDNNSESYAVKHTPVVLSDMGEFYQKSGLELRKIGFTDRDISDICLLTTIGSLKCYDVYMQTT</sequence>
<protein>
    <submittedName>
        <fullName evidence="1">Uncharacterized protein</fullName>
    </submittedName>
</protein>
<proteinExistence type="predicted"/>
<dbReference type="Proteomes" id="UP000324629">
    <property type="component" value="Unassembled WGS sequence"/>
</dbReference>
<comment type="caution">
    <text evidence="1">The sequence shown here is derived from an EMBL/GenBank/DDBJ whole genome shotgun (WGS) entry which is preliminary data.</text>
</comment>